<reference evidence="11" key="1">
    <citation type="journal article" date="2020" name="Stud. Mycol.">
        <title>101 Dothideomycetes genomes: a test case for predicting lifestyles and emergence of pathogens.</title>
        <authorList>
            <person name="Haridas S."/>
            <person name="Albert R."/>
            <person name="Binder M."/>
            <person name="Bloem J."/>
            <person name="Labutti K."/>
            <person name="Salamov A."/>
            <person name="Andreopoulos B."/>
            <person name="Baker S."/>
            <person name="Barry K."/>
            <person name="Bills G."/>
            <person name="Bluhm B."/>
            <person name="Cannon C."/>
            <person name="Castanera R."/>
            <person name="Culley D."/>
            <person name="Daum C."/>
            <person name="Ezra D."/>
            <person name="Gonzalez J."/>
            <person name="Henrissat B."/>
            <person name="Kuo A."/>
            <person name="Liang C."/>
            <person name="Lipzen A."/>
            <person name="Lutzoni F."/>
            <person name="Magnuson J."/>
            <person name="Mondo S."/>
            <person name="Nolan M."/>
            <person name="Ohm R."/>
            <person name="Pangilinan J."/>
            <person name="Park H.-J."/>
            <person name="Ramirez L."/>
            <person name="Alfaro M."/>
            <person name="Sun H."/>
            <person name="Tritt A."/>
            <person name="Yoshinaga Y."/>
            <person name="Zwiers L.-H."/>
            <person name="Turgeon B."/>
            <person name="Goodwin S."/>
            <person name="Spatafora J."/>
            <person name="Crous P."/>
            <person name="Grigoriev I."/>
        </authorList>
    </citation>
    <scope>NUCLEOTIDE SEQUENCE</scope>
    <source>
        <strain evidence="11">CBS 101060</strain>
    </source>
</reference>
<evidence type="ECO:0000256" key="2">
    <source>
        <dbReference type="ARBA" id="ARBA00008089"/>
    </source>
</evidence>
<dbReference type="InterPro" id="IPR037212">
    <property type="entry name" value="Med7/Med21-like"/>
</dbReference>
<keyword evidence="7 9" id="KW-0539">Nucleus</keyword>
<comment type="similarity">
    <text evidence="2 9">Belongs to the Mediator complex subunit 9 family.</text>
</comment>
<name>A0A9P4SB69_9PEZI</name>
<keyword evidence="5 9" id="KW-0010">Activator</keyword>
<dbReference type="EMBL" id="MU006096">
    <property type="protein sequence ID" value="KAF2838550.1"/>
    <property type="molecule type" value="Genomic_DNA"/>
</dbReference>
<evidence type="ECO:0000256" key="1">
    <source>
        <dbReference type="ARBA" id="ARBA00004123"/>
    </source>
</evidence>
<evidence type="ECO:0000256" key="3">
    <source>
        <dbReference type="ARBA" id="ARBA00011837"/>
    </source>
</evidence>
<evidence type="ECO:0000256" key="10">
    <source>
        <dbReference type="SAM" id="MobiDB-lite"/>
    </source>
</evidence>
<evidence type="ECO:0000256" key="4">
    <source>
        <dbReference type="ARBA" id="ARBA00023015"/>
    </source>
</evidence>
<organism evidence="11 12">
    <name type="scientific">Patellaria atrata CBS 101060</name>
    <dbReference type="NCBI Taxonomy" id="1346257"/>
    <lineage>
        <taxon>Eukaryota</taxon>
        <taxon>Fungi</taxon>
        <taxon>Dikarya</taxon>
        <taxon>Ascomycota</taxon>
        <taxon>Pezizomycotina</taxon>
        <taxon>Dothideomycetes</taxon>
        <taxon>Dothideomycetes incertae sedis</taxon>
        <taxon>Patellariales</taxon>
        <taxon>Patellariaceae</taxon>
        <taxon>Patellaria</taxon>
    </lineage>
</organism>
<evidence type="ECO:0000256" key="6">
    <source>
        <dbReference type="ARBA" id="ARBA00023163"/>
    </source>
</evidence>
<evidence type="ECO:0000313" key="11">
    <source>
        <dbReference type="EMBL" id="KAF2838550.1"/>
    </source>
</evidence>
<evidence type="ECO:0000256" key="9">
    <source>
        <dbReference type="RuleBase" id="RU364145"/>
    </source>
</evidence>
<keyword evidence="12" id="KW-1185">Reference proteome</keyword>
<accession>A0A9P4SB69</accession>
<comment type="subunit">
    <text evidence="3 9">Component of the Mediator complex.</text>
</comment>
<proteinExistence type="inferred from homology"/>
<evidence type="ECO:0000256" key="7">
    <source>
        <dbReference type="ARBA" id="ARBA00023242"/>
    </source>
</evidence>
<evidence type="ECO:0000313" key="12">
    <source>
        <dbReference type="Proteomes" id="UP000799429"/>
    </source>
</evidence>
<dbReference type="Pfam" id="PF07544">
    <property type="entry name" value="Med9"/>
    <property type="match status" value="1"/>
</dbReference>
<dbReference type="GO" id="GO:0003712">
    <property type="term" value="F:transcription coregulator activity"/>
    <property type="evidence" value="ECO:0007669"/>
    <property type="project" value="InterPro"/>
</dbReference>
<dbReference type="SUPFAM" id="SSF140718">
    <property type="entry name" value="Mediator hinge subcomplex-like"/>
    <property type="match status" value="1"/>
</dbReference>
<sequence length="150" mass="15933">MSSHASPAPHANTSFASSTSTGPTAALQLPDPSTFDFLPPLHQLLSRLLSSPSLNSSGAGASGDALLQPYPNEQPLEIQNLQTAAGALKVKIQKARQAIKALPSIDRTVEDQEEEIAYLTERIEYLKGVLNRLGQHTSGPQDDGDTTMQG</sequence>
<dbReference type="OrthoDB" id="5414694at2759"/>
<dbReference type="AlphaFoldDB" id="A0A9P4SB69"/>
<evidence type="ECO:0000256" key="5">
    <source>
        <dbReference type="ARBA" id="ARBA00023159"/>
    </source>
</evidence>
<comment type="caution">
    <text evidence="11">The sequence shown here is derived from an EMBL/GenBank/DDBJ whole genome shotgun (WGS) entry which is preliminary data.</text>
</comment>
<gene>
    <name evidence="9" type="primary">MED9</name>
    <name evidence="11" type="ORF">M501DRAFT_1016643</name>
</gene>
<keyword evidence="4 9" id="KW-0805">Transcription regulation</keyword>
<feature type="region of interest" description="Disordered" evidence="10">
    <location>
        <begin position="1"/>
        <end position="32"/>
    </location>
</feature>
<feature type="compositionally biased region" description="Polar residues" evidence="10">
    <location>
        <begin position="1"/>
        <end position="23"/>
    </location>
</feature>
<comment type="function">
    <text evidence="8 9">Component of the Mediator complex, a coactivator involved in the regulated transcription of nearly all RNA polymerase II-dependent genes. Mediator functions as a bridge to convey information from gene-specific regulatory proteins to the basal RNA polymerase II transcription machinery. Mediator is recruited to promoters by direct interactions with regulatory proteins and serves as a scaffold for the assembly of a functional preinitiation complex with RNA polymerase II and the general transcription factors.</text>
</comment>
<comment type="subcellular location">
    <subcellularLocation>
        <location evidence="1 9">Nucleus</location>
    </subcellularLocation>
</comment>
<protein>
    <recommendedName>
        <fullName evidence="9">Mediator of RNA polymerase II transcription subunit 9</fullName>
    </recommendedName>
    <alternativeName>
        <fullName evidence="9">Mediator complex subunit 9</fullName>
    </alternativeName>
</protein>
<dbReference type="InterPro" id="IPR011425">
    <property type="entry name" value="Med9"/>
</dbReference>
<dbReference type="GO" id="GO:0016592">
    <property type="term" value="C:mediator complex"/>
    <property type="evidence" value="ECO:0007669"/>
    <property type="project" value="InterPro"/>
</dbReference>
<dbReference type="GO" id="GO:0006357">
    <property type="term" value="P:regulation of transcription by RNA polymerase II"/>
    <property type="evidence" value="ECO:0007669"/>
    <property type="project" value="InterPro"/>
</dbReference>
<evidence type="ECO:0000256" key="8">
    <source>
        <dbReference type="ARBA" id="ARBA00025687"/>
    </source>
</evidence>
<keyword evidence="6 9" id="KW-0804">Transcription</keyword>
<dbReference type="Proteomes" id="UP000799429">
    <property type="component" value="Unassembled WGS sequence"/>
</dbReference>